<dbReference type="PROSITE" id="PS51118">
    <property type="entry name" value="HTH_HXLR"/>
    <property type="match status" value="1"/>
</dbReference>
<evidence type="ECO:0000256" key="2">
    <source>
        <dbReference type="ARBA" id="ARBA00023125"/>
    </source>
</evidence>
<protein>
    <submittedName>
        <fullName evidence="5">HxlR family transcriptional regulator</fullName>
    </submittedName>
</protein>
<gene>
    <name evidence="5" type="ORF">CLV42_104564</name>
</gene>
<evidence type="ECO:0000256" key="1">
    <source>
        <dbReference type="ARBA" id="ARBA00023015"/>
    </source>
</evidence>
<dbReference type="OrthoDB" id="8231503at2"/>
<accession>A0A2P8GE75</accession>
<organism evidence="5 6">
    <name type="scientific">Chitinophaga ginsengisoli</name>
    <dbReference type="NCBI Taxonomy" id="363837"/>
    <lineage>
        <taxon>Bacteria</taxon>
        <taxon>Pseudomonadati</taxon>
        <taxon>Bacteroidota</taxon>
        <taxon>Chitinophagia</taxon>
        <taxon>Chitinophagales</taxon>
        <taxon>Chitinophagaceae</taxon>
        <taxon>Chitinophaga</taxon>
    </lineage>
</organism>
<sequence length="119" mass="13834">MFERKIPKDLDCGMAMIMEIIGGKWKPCLIRNISQGHRRPSELQRLNAKASRRVLYQQLQELEEHGIIERIVYPVLPPKVEYFLTELGNSLLPVINVMDDWGTQYLKNPHKRPLLKLGA</sequence>
<keyword evidence="1" id="KW-0805">Transcription regulation</keyword>
<keyword evidence="2" id="KW-0238">DNA-binding</keyword>
<comment type="caution">
    <text evidence="5">The sequence shown here is derived from an EMBL/GenBank/DDBJ whole genome shotgun (WGS) entry which is preliminary data.</text>
</comment>
<dbReference type="AlphaFoldDB" id="A0A2P8GE75"/>
<dbReference type="EMBL" id="PYGK01000004">
    <property type="protein sequence ID" value="PSL32261.1"/>
    <property type="molecule type" value="Genomic_DNA"/>
</dbReference>
<keyword evidence="3" id="KW-0804">Transcription</keyword>
<dbReference type="InterPro" id="IPR036388">
    <property type="entry name" value="WH-like_DNA-bd_sf"/>
</dbReference>
<dbReference type="Proteomes" id="UP000240978">
    <property type="component" value="Unassembled WGS sequence"/>
</dbReference>
<dbReference type="GO" id="GO:0003677">
    <property type="term" value="F:DNA binding"/>
    <property type="evidence" value="ECO:0007669"/>
    <property type="project" value="UniProtKB-KW"/>
</dbReference>
<keyword evidence="6" id="KW-1185">Reference proteome</keyword>
<dbReference type="PANTHER" id="PTHR33204">
    <property type="entry name" value="TRANSCRIPTIONAL REGULATOR, MARR FAMILY"/>
    <property type="match status" value="1"/>
</dbReference>
<dbReference type="SUPFAM" id="SSF46785">
    <property type="entry name" value="Winged helix' DNA-binding domain"/>
    <property type="match status" value="1"/>
</dbReference>
<dbReference type="InterPro" id="IPR002577">
    <property type="entry name" value="HTH_HxlR"/>
</dbReference>
<dbReference type="RefSeq" id="WP_106602450.1">
    <property type="nucleotide sequence ID" value="NZ_PYGK01000004.1"/>
</dbReference>
<proteinExistence type="predicted"/>
<reference evidence="5 6" key="1">
    <citation type="submission" date="2018-03" db="EMBL/GenBank/DDBJ databases">
        <title>Genomic Encyclopedia of Archaeal and Bacterial Type Strains, Phase II (KMG-II): from individual species to whole genera.</title>
        <authorList>
            <person name="Goeker M."/>
        </authorList>
    </citation>
    <scope>NUCLEOTIDE SEQUENCE [LARGE SCALE GENOMIC DNA]</scope>
    <source>
        <strain evidence="5 6">DSM 18107</strain>
    </source>
</reference>
<dbReference type="Gene3D" id="1.10.10.10">
    <property type="entry name" value="Winged helix-like DNA-binding domain superfamily/Winged helix DNA-binding domain"/>
    <property type="match status" value="1"/>
</dbReference>
<evidence type="ECO:0000256" key="3">
    <source>
        <dbReference type="ARBA" id="ARBA00023163"/>
    </source>
</evidence>
<name>A0A2P8GE75_9BACT</name>
<dbReference type="PANTHER" id="PTHR33204:SF38">
    <property type="entry name" value="HTH-TYPE TRANSCRIPTIONAL ACTIVATOR HXLR"/>
    <property type="match status" value="1"/>
</dbReference>
<dbReference type="InterPro" id="IPR036390">
    <property type="entry name" value="WH_DNA-bd_sf"/>
</dbReference>
<feature type="domain" description="HTH hxlR-type" evidence="4">
    <location>
        <begin position="12"/>
        <end position="110"/>
    </location>
</feature>
<evidence type="ECO:0000259" key="4">
    <source>
        <dbReference type="PROSITE" id="PS51118"/>
    </source>
</evidence>
<evidence type="ECO:0000313" key="5">
    <source>
        <dbReference type="EMBL" id="PSL32261.1"/>
    </source>
</evidence>
<dbReference type="Pfam" id="PF01638">
    <property type="entry name" value="HxlR"/>
    <property type="match status" value="1"/>
</dbReference>
<evidence type="ECO:0000313" key="6">
    <source>
        <dbReference type="Proteomes" id="UP000240978"/>
    </source>
</evidence>